<gene>
    <name evidence="1" type="ORF">NM208_g3457</name>
</gene>
<comment type="caution">
    <text evidence="1">The sequence shown here is derived from an EMBL/GenBank/DDBJ whole genome shotgun (WGS) entry which is preliminary data.</text>
</comment>
<accession>A0ACC1SP76</accession>
<dbReference type="Proteomes" id="UP001148629">
    <property type="component" value="Unassembled WGS sequence"/>
</dbReference>
<proteinExistence type="predicted"/>
<keyword evidence="2" id="KW-1185">Reference proteome</keyword>
<reference evidence="1" key="1">
    <citation type="submission" date="2022-08" db="EMBL/GenBank/DDBJ databases">
        <title>Genome Sequence of Fusarium decemcellulare.</title>
        <authorList>
            <person name="Buettner E."/>
        </authorList>
    </citation>
    <scope>NUCLEOTIDE SEQUENCE</scope>
    <source>
        <strain evidence="1">Babe19</strain>
    </source>
</reference>
<dbReference type="EMBL" id="JANRMS010000234">
    <property type="protein sequence ID" value="KAJ3543653.1"/>
    <property type="molecule type" value="Genomic_DNA"/>
</dbReference>
<sequence length="1162" mass="127090">MTWETVAQDKKRRIDESIPAEWRVKVPDHDGSMLQFPKESGIMTLEELVITESSATELVNKLATGELTSVAVNCAHEFFPEIALKRAKELDDYFAQNKTTVGPLHGLPISLKDQLRLKGLETTMGYVAWVGKYDDDDSVLASLLYKAGAVFYIKTSVPQSLMVCETINNINGRTVNPRNKNWSCGGSSGGEGALVGFRGSVIGVGTDIGGSIRVPSAFNFLYGLRPSHGRLPYAKMANSMEGQETVHSVCGPLAHSVEDVRLFVTSVLSEQPWEYDSKVIPMPWRQSEEDAIKKKISSGGLTLGLYAWDGVVLPHPPVTRAIKTVGDKLNSAGHKVVTWEPYKHSYSVDMVNKIYASDGGTDVFATLKASGEPAIPNFADLINPSLPKLDMNELWDSNLAKWNYQCEYLAAIRALEAKLGKEIDAIIGPITPTATIRHNQFKYYGYASVINLLDFTSVVVPVTFADKAVDVKNEFFKPQSDIDAKVQAEYDPEAYHGAPVAVQVIGRRLTEERILAIAEEIGRILGYETSQIYGVISLGLTLNKVVRDQAPQELAGGHAAGAFPIFAKTPRRGLSTRANASEVCIKGLPNLYSSHLITSTAKSPHDYTSIMFLNTAISPLLLLLSSSFVEALPYGDGHDANVNSLDWKPCDLEFPDTVKAAIKVPIDCATLQVPLDYTNPKSGKLDLQLLKVNATKEPVEGSVIFNPGGPGNSGVEEVAQQGPLYRDTLGGHYNIIGFDARGTGRTIPFICNPELLAPGLGSDSGALSRRNNPYSALPDQLDVYELLKKNWNTTAKYIETSFVARDMLAIVDALKEDGLLRFWGRSYSTILGQTFAAMFPDRVGRLLMDSTLTPDDYYRGGWLSATRDVEASLSNYFNQCIEAGPTLCPLANYSGSDTTSKSLMNALSEVFEYLQENPILLAEEIQALQPEWWFPPGTMTVYYRLKSSIMNGVFSPAAFADATQTISDALARNWTTYTDPSTIPDTPGAENVSIADLTWSIGLDRFHGIACGDQAYRAKSPEEMYSLIQAQSAQGSFSDAFSPKVWVCAQWPFDAAEKPKGNWSEITTNFPILFINSRFDPITPLSGAWDASSRFKESRLLVHEGHGHGIMNHRSNCTVKAIKDYFSKGELPEVGTTCKPNMNAFKQVAAGEGSGGDSESPE</sequence>
<evidence type="ECO:0000313" key="1">
    <source>
        <dbReference type="EMBL" id="KAJ3543653.1"/>
    </source>
</evidence>
<name>A0ACC1SP76_9HYPO</name>
<organism evidence="1 2">
    <name type="scientific">Fusarium decemcellulare</name>
    <dbReference type="NCBI Taxonomy" id="57161"/>
    <lineage>
        <taxon>Eukaryota</taxon>
        <taxon>Fungi</taxon>
        <taxon>Dikarya</taxon>
        <taxon>Ascomycota</taxon>
        <taxon>Pezizomycotina</taxon>
        <taxon>Sordariomycetes</taxon>
        <taxon>Hypocreomycetidae</taxon>
        <taxon>Hypocreales</taxon>
        <taxon>Nectriaceae</taxon>
        <taxon>Fusarium</taxon>
        <taxon>Fusarium decemcellulare species complex</taxon>
    </lineage>
</organism>
<evidence type="ECO:0000313" key="2">
    <source>
        <dbReference type="Proteomes" id="UP001148629"/>
    </source>
</evidence>
<protein>
    <submittedName>
        <fullName evidence="1">Uncharacterized protein</fullName>
    </submittedName>
</protein>